<evidence type="ECO:0000256" key="15">
    <source>
        <dbReference type="ARBA" id="ARBA00048176"/>
    </source>
</evidence>
<gene>
    <name evidence="16" type="primary">oadG</name>
    <name evidence="18" type="ORF">ABT58_19635</name>
</gene>
<evidence type="ECO:0000256" key="10">
    <source>
        <dbReference type="ARBA" id="ARBA00022989"/>
    </source>
</evidence>
<comment type="function">
    <text evidence="2 16 17">Catalyzes the decarboxylation of oxaloacetate coupled to Na(+) translocation.</text>
</comment>
<comment type="subcellular location">
    <subcellularLocation>
        <location evidence="3 16 17">Cell membrane</location>
        <topology evidence="3 16 17">Single-pass membrane protein</topology>
    </subcellularLocation>
</comment>
<keyword evidence="9 16" id="KW-1278">Translocase</keyword>
<evidence type="ECO:0000256" key="1">
    <source>
        <dbReference type="ARBA" id="ARBA00001959"/>
    </source>
</evidence>
<dbReference type="InterPro" id="IPR005899">
    <property type="entry name" value="Na_pump_deCOase"/>
</dbReference>
<dbReference type="GO" id="GO:0015081">
    <property type="term" value="F:sodium ion transmembrane transporter activity"/>
    <property type="evidence" value="ECO:0007669"/>
    <property type="project" value="UniProtKB-UniRule"/>
</dbReference>
<evidence type="ECO:0000313" key="18">
    <source>
        <dbReference type="EMBL" id="KLU98938.1"/>
    </source>
</evidence>
<proteinExistence type="inferred from homology"/>
<keyword evidence="12 16" id="KW-0406">Ion transport</keyword>
<dbReference type="GO" id="GO:0015451">
    <property type="term" value="F:decarboxylation-driven active transmembrane transporter activity"/>
    <property type="evidence" value="ECO:0007669"/>
    <property type="project" value="UniProtKB-EC"/>
</dbReference>
<comment type="caution">
    <text evidence="18">The sequence shown here is derived from an EMBL/GenBank/DDBJ whole genome shotgun (WGS) entry which is preliminary data.</text>
</comment>
<dbReference type="HAMAP" id="MF_00404">
    <property type="entry name" value="OadG"/>
    <property type="match status" value="1"/>
</dbReference>
<evidence type="ECO:0000256" key="5">
    <source>
        <dbReference type="ARBA" id="ARBA00011869"/>
    </source>
</evidence>
<keyword evidence="8 16" id="KW-0812">Transmembrane</keyword>
<organism evidence="18 19">
    <name type="scientific">Photobacterium aphoticum</name>
    <dbReference type="NCBI Taxonomy" id="754436"/>
    <lineage>
        <taxon>Bacteria</taxon>
        <taxon>Pseudomonadati</taxon>
        <taxon>Pseudomonadota</taxon>
        <taxon>Gammaproteobacteria</taxon>
        <taxon>Vibrionales</taxon>
        <taxon>Vibrionaceae</taxon>
        <taxon>Photobacterium</taxon>
    </lineage>
</organism>
<dbReference type="NCBIfam" id="NF003004">
    <property type="entry name" value="PRK03814.1"/>
    <property type="match status" value="1"/>
</dbReference>
<comment type="catalytic activity">
    <reaction evidence="15 16 17">
        <text>oxaloacetate + 2 Na(+)(in) + H(+) = pyruvate + 2 Na(+)(out) + CO2</text>
        <dbReference type="Rhea" id="RHEA:57724"/>
        <dbReference type="ChEBI" id="CHEBI:15361"/>
        <dbReference type="ChEBI" id="CHEBI:15378"/>
        <dbReference type="ChEBI" id="CHEBI:16452"/>
        <dbReference type="ChEBI" id="CHEBI:16526"/>
        <dbReference type="ChEBI" id="CHEBI:29101"/>
        <dbReference type="EC" id="7.2.4.2"/>
    </reaction>
</comment>
<dbReference type="Proteomes" id="UP000036426">
    <property type="component" value="Unassembled WGS sequence"/>
</dbReference>
<evidence type="ECO:0000256" key="8">
    <source>
        <dbReference type="ARBA" id="ARBA00022692"/>
    </source>
</evidence>
<evidence type="ECO:0000256" key="6">
    <source>
        <dbReference type="ARBA" id="ARBA00022448"/>
    </source>
</evidence>
<keyword evidence="6 16" id="KW-0813">Transport</keyword>
<comment type="similarity">
    <text evidence="4 16 17">Belongs to the OadG family.</text>
</comment>
<dbReference type="Pfam" id="PF04277">
    <property type="entry name" value="OAD_gamma"/>
    <property type="match status" value="1"/>
</dbReference>
<keyword evidence="11 16" id="KW-0915">Sodium</keyword>
<evidence type="ECO:0000256" key="17">
    <source>
        <dbReference type="RuleBase" id="RU004278"/>
    </source>
</evidence>
<dbReference type="AlphaFoldDB" id="A0A0J1GHH7"/>
<comment type="cofactor">
    <cofactor evidence="1 16 17">
        <name>Na(+)</name>
        <dbReference type="ChEBI" id="CHEBI:29101"/>
    </cofactor>
</comment>
<accession>A0A0J1GHH7</accession>
<reference evidence="18 19" key="1">
    <citation type="submission" date="2015-05" db="EMBL/GenBank/DDBJ databases">
        <title>Photobacterium galathea sp. nov.</title>
        <authorList>
            <person name="Machado H."/>
            <person name="Gram L."/>
        </authorList>
    </citation>
    <scope>NUCLEOTIDE SEQUENCE [LARGE SCALE GENOMIC DNA]</scope>
    <source>
        <strain evidence="18 19">DSM 25995</strain>
    </source>
</reference>
<evidence type="ECO:0000256" key="9">
    <source>
        <dbReference type="ARBA" id="ARBA00022967"/>
    </source>
</evidence>
<sequence length="83" mass="8816">MADLGPLLWEAATIMVTGMVVVFLFLSILIYLVQLLAKVAPKDAPPAPVATKPPSTAVNHQGVQPEVVAAISAAVHQYRRQNA</sequence>
<dbReference type="RefSeq" id="WP_047876157.1">
    <property type="nucleotide sequence ID" value="NZ_BMYC01000016.1"/>
</dbReference>
<keyword evidence="7 16" id="KW-1003">Cell membrane</keyword>
<keyword evidence="19" id="KW-1185">Reference proteome</keyword>
<dbReference type="NCBIfam" id="TIGR01195">
    <property type="entry name" value="oadG_fam"/>
    <property type="match status" value="1"/>
</dbReference>
<dbReference type="GO" id="GO:0008948">
    <property type="term" value="F:oxaloacetate decarboxylase activity"/>
    <property type="evidence" value="ECO:0007669"/>
    <property type="project" value="UniProtKB-UniRule"/>
</dbReference>
<keyword evidence="10 16" id="KW-1133">Transmembrane helix</keyword>
<evidence type="ECO:0000256" key="16">
    <source>
        <dbReference type="HAMAP-Rule" id="MF_00404"/>
    </source>
</evidence>
<dbReference type="PATRIC" id="fig|754436.4.peg.4153"/>
<evidence type="ECO:0000256" key="7">
    <source>
        <dbReference type="ARBA" id="ARBA00022475"/>
    </source>
</evidence>
<evidence type="ECO:0000256" key="14">
    <source>
        <dbReference type="ARBA" id="ARBA00023201"/>
    </source>
</evidence>
<protein>
    <recommendedName>
        <fullName evidence="16">Probable oxaloacetate decarboxylase gamma chain</fullName>
        <ecNumber evidence="16">7.2.4.2</ecNumber>
    </recommendedName>
</protein>
<evidence type="ECO:0000256" key="12">
    <source>
        <dbReference type="ARBA" id="ARBA00023065"/>
    </source>
</evidence>
<dbReference type="OrthoDB" id="6215597at2"/>
<dbReference type="GO" id="GO:0036376">
    <property type="term" value="P:sodium ion export across plasma membrane"/>
    <property type="evidence" value="ECO:0007669"/>
    <property type="project" value="InterPro"/>
</dbReference>
<feature type="transmembrane region" description="Helical" evidence="16 17">
    <location>
        <begin position="12"/>
        <end position="33"/>
    </location>
</feature>
<evidence type="ECO:0000313" key="19">
    <source>
        <dbReference type="Proteomes" id="UP000036426"/>
    </source>
</evidence>
<comment type="subunit">
    <text evidence="5 16">Heterotrimer of an alpha, a beta and a gamma subunit.</text>
</comment>
<evidence type="ECO:0000256" key="11">
    <source>
        <dbReference type="ARBA" id="ARBA00023053"/>
    </source>
</evidence>
<evidence type="ECO:0000256" key="3">
    <source>
        <dbReference type="ARBA" id="ARBA00004162"/>
    </source>
</evidence>
<evidence type="ECO:0000256" key="4">
    <source>
        <dbReference type="ARBA" id="ARBA00005844"/>
    </source>
</evidence>
<evidence type="ECO:0000256" key="2">
    <source>
        <dbReference type="ARBA" id="ARBA00003002"/>
    </source>
</evidence>
<dbReference type="InterPro" id="IPR023424">
    <property type="entry name" value="OadG"/>
</dbReference>
<dbReference type="GO" id="GO:0005886">
    <property type="term" value="C:plasma membrane"/>
    <property type="evidence" value="ECO:0007669"/>
    <property type="project" value="UniProtKB-SubCell"/>
</dbReference>
<name>A0A0J1GHH7_9GAMM</name>
<dbReference type="EC" id="7.2.4.2" evidence="16"/>
<evidence type="ECO:0000256" key="13">
    <source>
        <dbReference type="ARBA" id="ARBA00023136"/>
    </source>
</evidence>
<dbReference type="EMBL" id="LDOV01000040">
    <property type="protein sequence ID" value="KLU98938.1"/>
    <property type="molecule type" value="Genomic_DNA"/>
</dbReference>
<keyword evidence="13 16" id="KW-0472">Membrane</keyword>
<keyword evidence="14 16" id="KW-0739">Sodium transport</keyword>